<evidence type="ECO:0000256" key="1">
    <source>
        <dbReference type="ARBA" id="ARBA00004141"/>
    </source>
</evidence>
<evidence type="ECO:0000256" key="5">
    <source>
        <dbReference type="ARBA" id="ARBA00022692"/>
    </source>
</evidence>
<feature type="transmembrane region" description="Helical" evidence="13">
    <location>
        <begin position="18"/>
        <end position="37"/>
    </location>
</feature>
<dbReference type="GO" id="GO:0005886">
    <property type="term" value="C:plasma membrane"/>
    <property type="evidence" value="ECO:0007669"/>
    <property type="project" value="TreeGrafter"/>
</dbReference>
<keyword evidence="5 12" id="KW-0812">Transmembrane</keyword>
<dbReference type="PRINTS" id="PR01078">
    <property type="entry name" value="AMINACHANNEL"/>
</dbReference>
<comment type="similarity">
    <text evidence="2 12">Belongs to the amiloride-sensitive sodium channel (TC 1.A.6) family.</text>
</comment>
<evidence type="ECO:0000256" key="3">
    <source>
        <dbReference type="ARBA" id="ARBA00022448"/>
    </source>
</evidence>
<keyword evidence="3 12" id="KW-0813">Transport</keyword>
<dbReference type="Proteomes" id="UP001168821">
    <property type="component" value="Unassembled WGS sequence"/>
</dbReference>
<dbReference type="PROSITE" id="PS01206">
    <property type="entry name" value="ASC"/>
    <property type="match status" value="1"/>
</dbReference>
<gene>
    <name evidence="14" type="ORF">Zmor_014527</name>
</gene>
<evidence type="ECO:0000256" key="11">
    <source>
        <dbReference type="ARBA" id="ARBA00023303"/>
    </source>
</evidence>
<keyword evidence="6 13" id="KW-1133">Transmembrane helix</keyword>
<comment type="caution">
    <text evidence="14">The sequence shown here is derived from an EMBL/GenBank/DDBJ whole genome shotgun (WGS) entry which is preliminary data.</text>
</comment>
<keyword evidence="4 12" id="KW-0894">Sodium channel</keyword>
<dbReference type="GO" id="GO:0015280">
    <property type="term" value="F:ligand-gated sodium channel activity"/>
    <property type="evidence" value="ECO:0007669"/>
    <property type="project" value="TreeGrafter"/>
</dbReference>
<evidence type="ECO:0000256" key="6">
    <source>
        <dbReference type="ARBA" id="ARBA00022989"/>
    </source>
</evidence>
<protein>
    <recommendedName>
        <fullName evidence="16">Sodium channel protein Nach</fullName>
    </recommendedName>
</protein>
<evidence type="ECO:0000313" key="15">
    <source>
        <dbReference type="Proteomes" id="UP001168821"/>
    </source>
</evidence>
<dbReference type="EMBL" id="JALNTZ010000004">
    <property type="protein sequence ID" value="KAJ3655395.1"/>
    <property type="molecule type" value="Genomic_DNA"/>
</dbReference>
<evidence type="ECO:0000256" key="10">
    <source>
        <dbReference type="ARBA" id="ARBA00023201"/>
    </source>
</evidence>
<evidence type="ECO:0000256" key="9">
    <source>
        <dbReference type="ARBA" id="ARBA00023136"/>
    </source>
</evidence>
<keyword evidence="9 13" id="KW-0472">Membrane</keyword>
<dbReference type="InterPro" id="IPR020903">
    <property type="entry name" value="ENaC_CS"/>
</dbReference>
<evidence type="ECO:0008006" key="16">
    <source>
        <dbReference type="Google" id="ProtNLM"/>
    </source>
</evidence>
<keyword evidence="11 12" id="KW-0407">Ion channel</keyword>
<evidence type="ECO:0000256" key="12">
    <source>
        <dbReference type="RuleBase" id="RU000679"/>
    </source>
</evidence>
<evidence type="ECO:0000256" key="13">
    <source>
        <dbReference type="SAM" id="Phobius"/>
    </source>
</evidence>
<evidence type="ECO:0000256" key="8">
    <source>
        <dbReference type="ARBA" id="ARBA00023065"/>
    </source>
</evidence>
<dbReference type="InterPro" id="IPR001873">
    <property type="entry name" value="ENaC"/>
</dbReference>
<accession>A0AA38IF98</accession>
<evidence type="ECO:0000313" key="14">
    <source>
        <dbReference type="EMBL" id="KAJ3655395.1"/>
    </source>
</evidence>
<dbReference type="Pfam" id="PF00858">
    <property type="entry name" value="ASC"/>
    <property type="match status" value="1"/>
</dbReference>
<reference evidence="14" key="1">
    <citation type="journal article" date="2023" name="G3 (Bethesda)">
        <title>Whole genome assemblies of Zophobas morio and Tenebrio molitor.</title>
        <authorList>
            <person name="Kaur S."/>
            <person name="Stinson S.A."/>
            <person name="diCenzo G.C."/>
        </authorList>
    </citation>
    <scope>NUCLEOTIDE SEQUENCE</scope>
    <source>
        <strain evidence="14">QUZm001</strain>
    </source>
</reference>
<sequence length="489" mass="56455">MFIFEGNVYKIEGLWPEILLFWTTILLMSVTGCVYMISEILTKYEKNPVVVSFATKDTPNYEIPFPSVTICPESKFQGSKFNYTDMFYKRILRKKPLSSEDVKHFGYMTVLCNNDSPMVTLHASDTVEEDFFSVIEDLKPDDEIFCSFMDSDSACVNYVTHIITDQGICYSFNILDRNHIYRENISHYKDYHTIANTSVDYDGDLGYKKTAGVNTYPVRALASGADNSLTLIFVHRSLNNDYICNQFLNGFRISLHSPRDVPRLSQSYFRVPLNKAVTAAVKPELTLISPAVKSLRPETRNCYLQNERPLQYFKLYTQSNCLLECLTNYTLKKCGCVQYFMPRVNDTKICGAGKIPCVKKAQIQLKIEELENKITEKMRPEETFCDCKPSCTSLRYDVEISLTDNSWKEFAMASQEYNEFSNINTTDSDISMVSIYFKDEQFIPIARNEIYGARRGPSLNPSDRRERGFNGTEQWRLVVIFDGWAKHYR</sequence>
<comment type="subcellular location">
    <subcellularLocation>
        <location evidence="1">Membrane</location>
        <topology evidence="1">Multi-pass membrane protein</topology>
    </subcellularLocation>
</comment>
<keyword evidence="8 12" id="KW-0406">Ion transport</keyword>
<name>A0AA38IF98_9CUCU</name>
<dbReference type="AlphaFoldDB" id="A0AA38IF98"/>
<proteinExistence type="inferred from homology"/>
<keyword evidence="7" id="KW-0915">Sodium</keyword>
<dbReference type="PANTHER" id="PTHR11690:SF288">
    <property type="entry name" value="AMILORIDE-SENSITIVE NA+ CHANNEL-RELATED"/>
    <property type="match status" value="1"/>
</dbReference>
<dbReference type="PANTHER" id="PTHR11690">
    <property type="entry name" value="AMILORIDE-SENSITIVE SODIUM CHANNEL-RELATED"/>
    <property type="match status" value="1"/>
</dbReference>
<evidence type="ECO:0000256" key="2">
    <source>
        <dbReference type="ARBA" id="ARBA00007193"/>
    </source>
</evidence>
<keyword evidence="15" id="KW-1185">Reference proteome</keyword>
<keyword evidence="10 12" id="KW-0739">Sodium transport</keyword>
<organism evidence="14 15">
    <name type="scientific">Zophobas morio</name>
    <dbReference type="NCBI Taxonomy" id="2755281"/>
    <lineage>
        <taxon>Eukaryota</taxon>
        <taxon>Metazoa</taxon>
        <taxon>Ecdysozoa</taxon>
        <taxon>Arthropoda</taxon>
        <taxon>Hexapoda</taxon>
        <taxon>Insecta</taxon>
        <taxon>Pterygota</taxon>
        <taxon>Neoptera</taxon>
        <taxon>Endopterygota</taxon>
        <taxon>Coleoptera</taxon>
        <taxon>Polyphaga</taxon>
        <taxon>Cucujiformia</taxon>
        <taxon>Tenebrionidae</taxon>
        <taxon>Zophobas</taxon>
    </lineage>
</organism>
<evidence type="ECO:0000256" key="4">
    <source>
        <dbReference type="ARBA" id="ARBA00022461"/>
    </source>
</evidence>
<dbReference type="Gene3D" id="1.10.287.820">
    <property type="entry name" value="Acid-sensing ion channel domain"/>
    <property type="match status" value="1"/>
</dbReference>
<evidence type="ECO:0000256" key="7">
    <source>
        <dbReference type="ARBA" id="ARBA00023053"/>
    </source>
</evidence>